<dbReference type="PANTHER" id="PTHR45947">
    <property type="entry name" value="SULFOQUINOVOSYL TRANSFERASE SQD2"/>
    <property type="match status" value="1"/>
</dbReference>
<evidence type="ECO:0000256" key="1">
    <source>
        <dbReference type="ARBA" id="ARBA00022676"/>
    </source>
</evidence>
<dbReference type="Pfam" id="PF13439">
    <property type="entry name" value="Glyco_transf_4"/>
    <property type="match status" value="1"/>
</dbReference>
<evidence type="ECO:0000259" key="4">
    <source>
        <dbReference type="Pfam" id="PF13439"/>
    </source>
</evidence>
<dbReference type="SUPFAM" id="SSF53756">
    <property type="entry name" value="UDP-Glycosyltransferase/glycogen phosphorylase"/>
    <property type="match status" value="1"/>
</dbReference>
<protein>
    <submittedName>
        <fullName evidence="5">Glycosyltransferase</fullName>
        <ecNumber evidence="5">2.4.-.-</ecNumber>
    </submittedName>
</protein>
<gene>
    <name evidence="5" type="ORF">AADG42_04020</name>
</gene>
<organism evidence="5 6">
    <name type="scientific">Ammonicoccus fulvus</name>
    <dbReference type="NCBI Taxonomy" id="3138240"/>
    <lineage>
        <taxon>Bacteria</taxon>
        <taxon>Bacillati</taxon>
        <taxon>Actinomycetota</taxon>
        <taxon>Actinomycetes</taxon>
        <taxon>Propionibacteriales</taxon>
        <taxon>Propionibacteriaceae</taxon>
        <taxon>Ammonicoccus</taxon>
    </lineage>
</organism>
<accession>A0ABZ3FLH5</accession>
<name>A0ABZ3FLH5_9ACTN</name>
<dbReference type="GO" id="GO:0016757">
    <property type="term" value="F:glycosyltransferase activity"/>
    <property type="evidence" value="ECO:0007669"/>
    <property type="project" value="UniProtKB-KW"/>
</dbReference>
<keyword evidence="1 5" id="KW-0328">Glycosyltransferase</keyword>
<dbReference type="Gene3D" id="3.40.50.2000">
    <property type="entry name" value="Glycogen Phosphorylase B"/>
    <property type="match status" value="2"/>
</dbReference>
<evidence type="ECO:0000313" key="6">
    <source>
        <dbReference type="Proteomes" id="UP001442841"/>
    </source>
</evidence>
<dbReference type="EMBL" id="CP154795">
    <property type="protein sequence ID" value="XAN06510.1"/>
    <property type="molecule type" value="Genomic_DNA"/>
</dbReference>
<dbReference type="InterPro" id="IPR001296">
    <property type="entry name" value="Glyco_trans_1"/>
</dbReference>
<dbReference type="PANTHER" id="PTHR45947:SF3">
    <property type="entry name" value="SULFOQUINOVOSYL TRANSFERASE SQD2"/>
    <property type="match status" value="1"/>
</dbReference>
<feature type="domain" description="Glycosyl transferase family 1" evidence="3">
    <location>
        <begin position="221"/>
        <end position="377"/>
    </location>
</feature>
<dbReference type="Proteomes" id="UP001442841">
    <property type="component" value="Chromosome"/>
</dbReference>
<keyword evidence="6" id="KW-1185">Reference proteome</keyword>
<keyword evidence="2 5" id="KW-0808">Transferase</keyword>
<dbReference type="InterPro" id="IPR028098">
    <property type="entry name" value="Glyco_trans_4-like_N"/>
</dbReference>
<proteinExistence type="predicted"/>
<dbReference type="Pfam" id="PF00534">
    <property type="entry name" value="Glycos_transf_1"/>
    <property type="match status" value="1"/>
</dbReference>
<dbReference type="RefSeq" id="WP_425307939.1">
    <property type="nucleotide sequence ID" value="NZ_CP154795.1"/>
</dbReference>
<reference evidence="5 6" key="1">
    <citation type="submission" date="2024-04" db="EMBL/GenBank/DDBJ databases">
        <title>Isolation of an actinomycete strain from pig manure.</title>
        <authorList>
            <person name="Gong T."/>
            <person name="Yu Z."/>
            <person name="An M."/>
            <person name="Wei C."/>
            <person name="Yang W."/>
            <person name="Liu L."/>
        </authorList>
    </citation>
    <scope>NUCLEOTIDE SEQUENCE [LARGE SCALE GENOMIC DNA]</scope>
    <source>
        <strain evidence="5 6">ZF39</strain>
    </source>
</reference>
<sequence>MRLAKISLHTSPYTALGTGDGGGMNVVVKQQAEALGQLGHQVELFTRRDDPETPEIMETAPGVRLHTLDAGPAKPLPKSRIDDHLDQFTNGLRRRLHELEAVEEPVELIHSHHWMSGVAALPVARELGVPHLQSYHSVAALPDHPLSDGEPPESPDRVPGEALIARESDLVIAVSNAEARTIIERCGADPLRVRVLHPGVDTELFHPLPPGETGWRCCDMGRPYLLFAARLQPLKGPDLALEALALIPEAFRPHLVIAGEVSADFRDYHADIERLAHQRGVAGDVVYSGSRPREEFAAMMRGARLLLVPSHSETFGLVALEASASGVPVVTAAAGGLVEAVHDGESGIVVPTRDPMDWANTITRLLLDPEEHARLAAGGLRRVEGQDWLSVSERLAEVYQTMVAIGVAG</sequence>
<dbReference type="InterPro" id="IPR050194">
    <property type="entry name" value="Glycosyltransferase_grp1"/>
</dbReference>
<evidence type="ECO:0000256" key="2">
    <source>
        <dbReference type="ARBA" id="ARBA00022679"/>
    </source>
</evidence>
<evidence type="ECO:0000259" key="3">
    <source>
        <dbReference type="Pfam" id="PF00534"/>
    </source>
</evidence>
<evidence type="ECO:0000313" key="5">
    <source>
        <dbReference type="EMBL" id="XAN06510.1"/>
    </source>
</evidence>
<feature type="domain" description="Glycosyltransferase subfamily 4-like N-terminal" evidence="4">
    <location>
        <begin position="22"/>
        <end position="203"/>
    </location>
</feature>
<dbReference type="EC" id="2.4.-.-" evidence="5"/>